<evidence type="ECO:0000313" key="3">
    <source>
        <dbReference type="EMBL" id="EAR84870.1"/>
    </source>
</evidence>
<dbReference type="KEGG" id="tet:TTHERM_00600620"/>
<proteinExistence type="predicted"/>
<organism evidence="3 4">
    <name type="scientific">Tetrahymena thermophila (strain SB210)</name>
    <dbReference type="NCBI Taxonomy" id="312017"/>
    <lineage>
        <taxon>Eukaryota</taxon>
        <taxon>Sar</taxon>
        <taxon>Alveolata</taxon>
        <taxon>Ciliophora</taxon>
        <taxon>Intramacronucleata</taxon>
        <taxon>Oligohymenophorea</taxon>
        <taxon>Hymenostomatida</taxon>
        <taxon>Tetrahymenina</taxon>
        <taxon>Tetrahymenidae</taxon>
        <taxon>Tetrahymena</taxon>
    </lineage>
</organism>
<evidence type="ECO:0000313" key="4">
    <source>
        <dbReference type="Proteomes" id="UP000009168"/>
    </source>
</evidence>
<keyword evidence="1" id="KW-0175">Coiled coil</keyword>
<dbReference type="RefSeq" id="XP_001032533.1">
    <property type="nucleotide sequence ID" value="XM_001032533.1"/>
</dbReference>
<dbReference type="GeneID" id="7839376"/>
<dbReference type="HOGENOM" id="CLU_252481_0_0_1"/>
<name>I7M6A8_TETTS</name>
<evidence type="ECO:0000256" key="1">
    <source>
        <dbReference type="SAM" id="Coils"/>
    </source>
</evidence>
<evidence type="ECO:0000256" key="2">
    <source>
        <dbReference type="SAM" id="MobiDB-lite"/>
    </source>
</evidence>
<feature type="coiled-coil region" evidence="1">
    <location>
        <begin position="141"/>
        <end position="168"/>
    </location>
</feature>
<gene>
    <name evidence="3" type="ORF">TTHERM_00600620</name>
</gene>
<keyword evidence="4" id="KW-1185">Reference proteome</keyword>
<accession>I7M6A8</accession>
<feature type="region of interest" description="Disordered" evidence="2">
    <location>
        <begin position="1178"/>
        <end position="1198"/>
    </location>
</feature>
<dbReference type="EMBL" id="GG662620">
    <property type="protein sequence ID" value="EAR84870.1"/>
    <property type="molecule type" value="Genomic_DNA"/>
</dbReference>
<dbReference type="Proteomes" id="UP000009168">
    <property type="component" value="Unassembled WGS sequence"/>
</dbReference>
<sequence>MNQSQASQLVMDSFDKCNQLLKELIQFGPPSNPFDCCCKILPSKNTQDLTQISKVSIRSTQEIVDDLSQAILDILHRVNSIEQKAQQEVIEANVLIDMMINHNVGNFQQAIYQKKQKYEVEKDKEIIFQLNEQLKKEQCLNAEAGQTLIKMENQYKSMQRKMEIYFKRRIESIQSQIKNIQNSYINKKEVDFQGIFKRLDKLRRRRPWRDHGLDLLLEEDKKNLQLRFVEGGEDGTSTPFSNYSGILTTDYQLPIDSQLEKDLNQGGYLEDLIFNSSSFNHQNYSSSMASQTHKRQTRPNYKSQNQTILRKFYDDIVLAQKNQPDKENKIEIKLSKNNLHVEKSNIQSNPFLLDQSQRPSTILALQSSYNQEILKELDNENDIDEEQNSLNISAKEEILLKAYEIEQIANSFVIIEPKHVVLEDIFKLIDSVDCNLQKTLQESNQLEDILNDISCLEAKNKDYQNEQIGKRRKSKRRQEMEGLNQVQMVNNSCLKNQQLNLSALLEDEIEPLEEVQKKQKMIDNSKFSQFFVDVSEIKANISQSKPSFSQQNSVNTPAHLNYNNIKIDASNLSNLGNFNNYLQNNFIQRGNYVPTQEDEILIIDNSSQAAKQNEGSSNKIHRGSKGTPVSPNLLINGIINGDLACISIYDDRTVKNAAIQQQNLNLNGNENNNNFILPQFDESKISKVFSSANNSFEYNNDSKNNQKRLFAQKTKSSKFKDFSKEFLSNSDILNQSSFKQEKSLNCVSLQQIPDKQLQMDQNDNQNSTNQELNAEQFNLEQSENFIKREIVPIIKMNQQNRIPSPNISFLLGDQINMSEIRKKNNQDDDIQQISTINDGFANNIQILSRDEKLFNDSKNNLSEFLDQFNSNNENHKNNINVQMNCANLAITNGEHQEEAKRHYTNVLDHLSSISDQEFNEQNSLKSPLKETVHLRFDIFDNKQPINFIDLFNCKNDEIEQEFHLEGNQNTISNRSNQEQGKVISITPEQDNEQTTQRQLQSNQISATKLKCSYSVSPSNKQIPLKRFVSVHEKSNSNYDVHEFEKQTSLQNLFTENNSIIKLLKHQIQADMIAAAGFKKEREAEIQKINTPKETQKLTIQKIFSSATSASSPIQQLKKNNSVPFLEDDSQNLAQYQKKQDSSPLKRLIKNNLYFKNGIYSRPTELNYLHKPAELAKSLQSQSPTFEKKIKQDSPQTPNKILPIKLEKDQETQNNCIQYSSIKEQNSSSQKLLENSQNSEQKNSLKYMQKYPSNYEGSYHQYIRKSFNQSSSETKFSEEKQKILHIIQKKLDIAQTREFHPNIQQLNEYKQSKILMGNPFHRRQRNGFNDQQSAISFSQRSSMQSLSNIPITTNQSSCQNLAQPNNQELPLNLKEKLLQNYSESVVEAAKRKLTNSPSRKLLTQMKSYKVKDSPLLQAIQKLKQQSSIEQQN</sequence>
<reference evidence="4" key="1">
    <citation type="journal article" date="2006" name="PLoS Biol.">
        <title>Macronuclear genome sequence of the ciliate Tetrahymena thermophila, a model eukaryote.</title>
        <authorList>
            <person name="Eisen J.A."/>
            <person name="Coyne R.S."/>
            <person name="Wu M."/>
            <person name="Wu D."/>
            <person name="Thiagarajan M."/>
            <person name="Wortman J.R."/>
            <person name="Badger J.H."/>
            <person name="Ren Q."/>
            <person name="Amedeo P."/>
            <person name="Jones K.M."/>
            <person name="Tallon L.J."/>
            <person name="Delcher A.L."/>
            <person name="Salzberg S.L."/>
            <person name="Silva J.C."/>
            <person name="Haas B.J."/>
            <person name="Majoros W.H."/>
            <person name="Farzad M."/>
            <person name="Carlton J.M."/>
            <person name="Smith R.K. Jr."/>
            <person name="Garg J."/>
            <person name="Pearlman R.E."/>
            <person name="Karrer K.M."/>
            <person name="Sun L."/>
            <person name="Manning G."/>
            <person name="Elde N.C."/>
            <person name="Turkewitz A.P."/>
            <person name="Asai D.J."/>
            <person name="Wilkes D.E."/>
            <person name="Wang Y."/>
            <person name="Cai H."/>
            <person name="Collins K."/>
            <person name="Stewart B.A."/>
            <person name="Lee S.R."/>
            <person name="Wilamowska K."/>
            <person name="Weinberg Z."/>
            <person name="Ruzzo W.L."/>
            <person name="Wloga D."/>
            <person name="Gaertig J."/>
            <person name="Frankel J."/>
            <person name="Tsao C.-C."/>
            <person name="Gorovsky M.A."/>
            <person name="Keeling P.J."/>
            <person name="Waller R.F."/>
            <person name="Patron N.J."/>
            <person name="Cherry J.M."/>
            <person name="Stover N.A."/>
            <person name="Krieger C.J."/>
            <person name="del Toro C."/>
            <person name="Ryder H.F."/>
            <person name="Williamson S.C."/>
            <person name="Barbeau R.A."/>
            <person name="Hamilton E.P."/>
            <person name="Orias E."/>
        </authorList>
    </citation>
    <scope>NUCLEOTIDE SEQUENCE [LARGE SCALE GENOMIC DNA]</scope>
    <source>
        <strain evidence="4">SB210</strain>
    </source>
</reference>
<dbReference type="InParanoid" id="I7M6A8"/>
<protein>
    <submittedName>
        <fullName evidence="3">Uncharacterized protein</fullName>
    </submittedName>
</protein>